<organism evidence="2 3">
    <name type="scientific">Draconibacterium aestuarii</name>
    <dbReference type="NCBI Taxonomy" id="2998507"/>
    <lineage>
        <taxon>Bacteria</taxon>
        <taxon>Pseudomonadati</taxon>
        <taxon>Bacteroidota</taxon>
        <taxon>Bacteroidia</taxon>
        <taxon>Marinilabiliales</taxon>
        <taxon>Prolixibacteraceae</taxon>
        <taxon>Draconibacterium</taxon>
    </lineage>
</organism>
<evidence type="ECO:0000313" key="3">
    <source>
        <dbReference type="Proteomes" id="UP001145087"/>
    </source>
</evidence>
<evidence type="ECO:0000313" key="2">
    <source>
        <dbReference type="EMBL" id="MCY1722185.1"/>
    </source>
</evidence>
<proteinExistence type="predicted"/>
<dbReference type="AlphaFoldDB" id="A0A9X3F865"/>
<reference evidence="2" key="1">
    <citation type="submission" date="2022-11" db="EMBL/GenBank/DDBJ databases">
        <title>Marilongibacter aestuarii gen. nov., sp. nov., isolated from tidal flat sediment.</title>
        <authorList>
            <person name="Jiayan W."/>
        </authorList>
    </citation>
    <scope>NUCLEOTIDE SEQUENCE</scope>
    <source>
        <strain evidence="2">Z1-6</strain>
    </source>
</reference>
<name>A0A9X3F865_9BACT</name>
<comment type="caution">
    <text evidence="2">The sequence shown here is derived from an EMBL/GenBank/DDBJ whole genome shotgun (WGS) entry which is preliminary data.</text>
</comment>
<accession>A0A9X3F865</accession>
<evidence type="ECO:0000256" key="1">
    <source>
        <dbReference type="SAM" id="SignalP"/>
    </source>
</evidence>
<protein>
    <submittedName>
        <fullName evidence="2">DUF3078 domain-containing protein</fullName>
    </submittedName>
</protein>
<dbReference type="EMBL" id="JAPOHD010000031">
    <property type="protein sequence ID" value="MCY1722185.1"/>
    <property type="molecule type" value="Genomic_DNA"/>
</dbReference>
<gene>
    <name evidence="2" type="ORF">OU798_17660</name>
</gene>
<keyword evidence="1" id="KW-0732">Signal</keyword>
<sequence>MFSVNKNSILFTLVILSFSNFLFAQNNNDEQENEVLENSIQMLKNYFYDDSNWHVVEPNVGNNVTGLINYLEDQPIDDIIKQLQNAKLMQGNYVLRLPENVEDSLSVPGYISAAMVKQNIGKIEVDYKNEVKLHEIMVPTSLIEKAQEEVETVPPGKGIALFTDSVYTFPENLIIPEVIPDSVLNSPEQFNQLVRIDSIRNVLIETKRLEYNDSITAAHVNSVVREYRQKRYNEGLEFRINRYKDSVKSKNYLTLKTYNDQVITAVNDSIKNVIEVLSDYADFIDTTRISLVNYAGESEDILLQNGNERYSRIWLKNEQNDSLRVMVKNIDKRSVQMLIDDGVTFSRFKQKETKDFDFESLKGNYGKFNKVGKSYELETPWNIGGEGSAGFSQTYLNNWQKGGQSALSTLVVLKGFANYSRKDNKVKWENSAEIRSGWIRPGGDEEELQKNDDKFELTSRVGVSAFKKWYYSSELNTNTQFFRGYKYPKADNPVPFSGFMAPLTTYFKIGLDYKPNKDFSAFVSPLSLKSVYVRDTSLINQIRYGVDSDRKAYWEPGLNVDMKYKMKLTNDITYETKYKMFMNYQDPFKKFDLNWENLFKMQVTDNIGMQFMLHFIYDDSVKFPVYNDDGDQIGSKAKLQTREFFSVGFTYKINKKVLRTHRVRQY</sequence>
<dbReference type="Pfam" id="PF11276">
    <property type="entry name" value="DUF3078"/>
    <property type="match status" value="1"/>
</dbReference>
<dbReference type="InterPro" id="IPR021428">
    <property type="entry name" value="DUF3078"/>
</dbReference>
<feature type="signal peptide" evidence="1">
    <location>
        <begin position="1"/>
        <end position="24"/>
    </location>
</feature>
<dbReference type="RefSeq" id="WP_343334511.1">
    <property type="nucleotide sequence ID" value="NZ_JAPOHD010000031.1"/>
</dbReference>
<feature type="chain" id="PRO_5040750549" evidence="1">
    <location>
        <begin position="25"/>
        <end position="666"/>
    </location>
</feature>
<keyword evidence="3" id="KW-1185">Reference proteome</keyword>
<dbReference type="Proteomes" id="UP001145087">
    <property type="component" value="Unassembled WGS sequence"/>
</dbReference>